<gene>
    <name evidence="1" type="primary">Dere\GG26466</name>
    <name evidence="1" type="synonym">GG26466</name>
    <name evidence="1" type="ORF">Dere_GG26466</name>
</gene>
<evidence type="ECO:0000313" key="2">
    <source>
        <dbReference type="Proteomes" id="UP000008711"/>
    </source>
</evidence>
<reference evidence="1 2" key="1">
    <citation type="journal article" date="2007" name="Nature">
        <title>Evolution of genes and genomes on the Drosophila phylogeny.</title>
        <authorList>
            <consortium name="Drosophila 12 Genomes Consortium"/>
            <person name="Clark A.G."/>
            <person name="Eisen M.B."/>
            <person name="Smith D.R."/>
            <person name="Bergman C.M."/>
            <person name="Oliver B."/>
            <person name="Markow T.A."/>
            <person name="Kaufman T.C."/>
            <person name="Kellis M."/>
            <person name="Gelbart W."/>
            <person name="Iyer V.N."/>
            <person name="Pollard D.A."/>
            <person name="Sackton T.B."/>
            <person name="Larracuente A.M."/>
            <person name="Singh N.D."/>
            <person name="Abad J.P."/>
            <person name="Abt D.N."/>
            <person name="Adryan B."/>
            <person name="Aguade M."/>
            <person name="Akashi H."/>
            <person name="Anderson W.W."/>
            <person name="Aquadro C.F."/>
            <person name="Ardell D.H."/>
            <person name="Arguello R."/>
            <person name="Artieri C.G."/>
            <person name="Barbash D.A."/>
            <person name="Barker D."/>
            <person name="Barsanti P."/>
            <person name="Batterham P."/>
            <person name="Batzoglou S."/>
            <person name="Begun D."/>
            <person name="Bhutkar A."/>
            <person name="Blanco E."/>
            <person name="Bosak S.A."/>
            <person name="Bradley R.K."/>
            <person name="Brand A.D."/>
            <person name="Brent M.R."/>
            <person name="Brooks A.N."/>
            <person name="Brown R.H."/>
            <person name="Butlin R.K."/>
            <person name="Caggese C."/>
            <person name="Calvi B.R."/>
            <person name="Bernardo de Carvalho A."/>
            <person name="Caspi A."/>
            <person name="Castrezana S."/>
            <person name="Celniker S.E."/>
            <person name="Chang J.L."/>
            <person name="Chapple C."/>
            <person name="Chatterji S."/>
            <person name="Chinwalla A."/>
            <person name="Civetta A."/>
            <person name="Clifton S.W."/>
            <person name="Comeron J.M."/>
            <person name="Costello J.C."/>
            <person name="Coyne J.A."/>
            <person name="Daub J."/>
            <person name="David R.G."/>
            <person name="Delcher A.L."/>
            <person name="Delehaunty K."/>
            <person name="Do C.B."/>
            <person name="Ebling H."/>
            <person name="Edwards K."/>
            <person name="Eickbush T."/>
            <person name="Evans J.D."/>
            <person name="Filipski A."/>
            <person name="Findeiss S."/>
            <person name="Freyhult E."/>
            <person name="Fulton L."/>
            <person name="Fulton R."/>
            <person name="Garcia A.C."/>
            <person name="Gardiner A."/>
            <person name="Garfield D.A."/>
            <person name="Garvin B.E."/>
            <person name="Gibson G."/>
            <person name="Gilbert D."/>
            <person name="Gnerre S."/>
            <person name="Godfrey J."/>
            <person name="Good R."/>
            <person name="Gotea V."/>
            <person name="Gravely B."/>
            <person name="Greenberg A.J."/>
            <person name="Griffiths-Jones S."/>
            <person name="Gross S."/>
            <person name="Guigo R."/>
            <person name="Gustafson E.A."/>
            <person name="Haerty W."/>
            <person name="Hahn M.W."/>
            <person name="Halligan D.L."/>
            <person name="Halpern A.L."/>
            <person name="Halter G.M."/>
            <person name="Han M.V."/>
            <person name="Heger A."/>
            <person name="Hillier L."/>
            <person name="Hinrichs A.S."/>
            <person name="Holmes I."/>
            <person name="Hoskins R.A."/>
            <person name="Hubisz M.J."/>
            <person name="Hultmark D."/>
            <person name="Huntley M.A."/>
            <person name="Jaffe D.B."/>
            <person name="Jagadeeshan S."/>
            <person name="Jeck W.R."/>
            <person name="Johnson J."/>
            <person name="Jones C.D."/>
            <person name="Jordan W.C."/>
            <person name="Karpen G.H."/>
            <person name="Kataoka E."/>
            <person name="Keightley P.D."/>
            <person name="Kheradpour P."/>
            <person name="Kirkness E.F."/>
            <person name="Koerich L.B."/>
            <person name="Kristiansen K."/>
            <person name="Kudrna D."/>
            <person name="Kulathinal R.J."/>
            <person name="Kumar S."/>
            <person name="Kwok R."/>
            <person name="Lander E."/>
            <person name="Langley C.H."/>
            <person name="Lapoint R."/>
            <person name="Lazzaro B.P."/>
            <person name="Lee S.J."/>
            <person name="Levesque L."/>
            <person name="Li R."/>
            <person name="Lin C.F."/>
            <person name="Lin M.F."/>
            <person name="Lindblad-Toh K."/>
            <person name="Llopart A."/>
            <person name="Long M."/>
            <person name="Low L."/>
            <person name="Lozovsky E."/>
            <person name="Lu J."/>
            <person name="Luo M."/>
            <person name="Machado C.A."/>
            <person name="Makalowski W."/>
            <person name="Marzo M."/>
            <person name="Matsuda M."/>
            <person name="Matzkin L."/>
            <person name="McAllister B."/>
            <person name="McBride C.S."/>
            <person name="McKernan B."/>
            <person name="McKernan K."/>
            <person name="Mendez-Lago M."/>
            <person name="Minx P."/>
            <person name="Mollenhauer M.U."/>
            <person name="Montooth K."/>
            <person name="Mount S.M."/>
            <person name="Mu X."/>
            <person name="Myers E."/>
            <person name="Negre B."/>
            <person name="Newfeld S."/>
            <person name="Nielsen R."/>
            <person name="Noor M.A."/>
            <person name="O'Grady P."/>
            <person name="Pachter L."/>
            <person name="Papaceit M."/>
            <person name="Parisi M.J."/>
            <person name="Parisi M."/>
            <person name="Parts L."/>
            <person name="Pedersen J.S."/>
            <person name="Pesole G."/>
            <person name="Phillippy A.M."/>
            <person name="Ponting C.P."/>
            <person name="Pop M."/>
            <person name="Porcelli D."/>
            <person name="Powell J.R."/>
            <person name="Prohaska S."/>
            <person name="Pruitt K."/>
            <person name="Puig M."/>
            <person name="Quesneville H."/>
            <person name="Ram K.R."/>
            <person name="Rand D."/>
            <person name="Rasmussen M.D."/>
            <person name="Reed L.K."/>
            <person name="Reenan R."/>
            <person name="Reily A."/>
            <person name="Remington K.A."/>
            <person name="Rieger T.T."/>
            <person name="Ritchie M.G."/>
            <person name="Robin C."/>
            <person name="Rogers Y.H."/>
            <person name="Rohde C."/>
            <person name="Rozas J."/>
            <person name="Rubenfield M.J."/>
            <person name="Ruiz A."/>
            <person name="Russo S."/>
            <person name="Salzberg S.L."/>
            <person name="Sanchez-Gracia A."/>
            <person name="Saranga D.J."/>
            <person name="Sato H."/>
            <person name="Schaeffer S.W."/>
            <person name="Schatz M.C."/>
            <person name="Schlenke T."/>
            <person name="Schwartz R."/>
            <person name="Segarra C."/>
            <person name="Singh R.S."/>
            <person name="Sirot L."/>
            <person name="Sirota M."/>
            <person name="Sisneros N.B."/>
            <person name="Smith C.D."/>
            <person name="Smith T.F."/>
            <person name="Spieth J."/>
            <person name="Stage D.E."/>
            <person name="Stark A."/>
            <person name="Stephan W."/>
            <person name="Strausberg R.L."/>
            <person name="Strempel S."/>
            <person name="Sturgill D."/>
            <person name="Sutton G."/>
            <person name="Sutton G.G."/>
            <person name="Tao W."/>
            <person name="Teichmann S."/>
            <person name="Tobari Y.N."/>
            <person name="Tomimura Y."/>
            <person name="Tsolas J.M."/>
            <person name="Valente V.L."/>
            <person name="Venter E."/>
            <person name="Venter J.C."/>
            <person name="Vicario S."/>
            <person name="Vieira F.G."/>
            <person name="Vilella A.J."/>
            <person name="Villasante A."/>
            <person name="Walenz B."/>
            <person name="Wang J."/>
            <person name="Wasserman M."/>
            <person name="Watts T."/>
            <person name="Wilson D."/>
            <person name="Wilson R.K."/>
            <person name="Wing R.A."/>
            <person name="Wolfner M.F."/>
            <person name="Wong A."/>
            <person name="Wong G.K."/>
            <person name="Wu C.I."/>
            <person name="Wu G."/>
            <person name="Yamamoto D."/>
            <person name="Yang H.P."/>
            <person name="Yang S.P."/>
            <person name="Yorke J.A."/>
            <person name="Yoshida K."/>
            <person name="Zdobnov E."/>
            <person name="Zhang P."/>
            <person name="Zhang Y."/>
            <person name="Zimin A.V."/>
            <person name="Baldwin J."/>
            <person name="Abdouelleil A."/>
            <person name="Abdulkadir J."/>
            <person name="Abebe A."/>
            <person name="Abera B."/>
            <person name="Abreu J."/>
            <person name="Acer S.C."/>
            <person name="Aftuck L."/>
            <person name="Alexander A."/>
            <person name="An P."/>
            <person name="Anderson E."/>
            <person name="Anderson S."/>
            <person name="Arachi H."/>
            <person name="Azer M."/>
            <person name="Bachantsang P."/>
            <person name="Barry A."/>
            <person name="Bayul T."/>
            <person name="Berlin A."/>
            <person name="Bessette D."/>
            <person name="Bloom T."/>
            <person name="Blye J."/>
            <person name="Boguslavskiy L."/>
            <person name="Bonnet C."/>
            <person name="Boukhgalter B."/>
            <person name="Bourzgui I."/>
            <person name="Brown A."/>
            <person name="Cahill P."/>
            <person name="Channer S."/>
            <person name="Cheshatsang Y."/>
            <person name="Chuda L."/>
            <person name="Citroen M."/>
            <person name="Collymore A."/>
            <person name="Cooke P."/>
            <person name="Costello M."/>
            <person name="D'Aco K."/>
            <person name="Daza R."/>
            <person name="De Haan G."/>
            <person name="DeGray S."/>
            <person name="DeMaso C."/>
            <person name="Dhargay N."/>
            <person name="Dooley K."/>
            <person name="Dooley E."/>
            <person name="Doricent M."/>
            <person name="Dorje P."/>
            <person name="Dorjee K."/>
            <person name="Dupes A."/>
            <person name="Elong R."/>
            <person name="Falk J."/>
            <person name="Farina A."/>
            <person name="Faro S."/>
            <person name="Ferguson D."/>
            <person name="Fisher S."/>
            <person name="Foley C.D."/>
            <person name="Franke A."/>
            <person name="Friedrich D."/>
            <person name="Gadbois L."/>
            <person name="Gearin G."/>
            <person name="Gearin C.R."/>
            <person name="Giannoukos G."/>
            <person name="Goode T."/>
            <person name="Graham J."/>
            <person name="Grandbois E."/>
            <person name="Grewal S."/>
            <person name="Gyaltsen K."/>
            <person name="Hafez N."/>
            <person name="Hagos B."/>
            <person name="Hall J."/>
            <person name="Henson C."/>
            <person name="Hollinger A."/>
            <person name="Honan T."/>
            <person name="Huard M.D."/>
            <person name="Hughes L."/>
            <person name="Hurhula B."/>
            <person name="Husby M.E."/>
            <person name="Kamat A."/>
            <person name="Kanga B."/>
            <person name="Kashin S."/>
            <person name="Khazanovich D."/>
            <person name="Kisner P."/>
            <person name="Lance K."/>
            <person name="Lara M."/>
            <person name="Lee W."/>
            <person name="Lennon N."/>
            <person name="Letendre F."/>
            <person name="LeVine R."/>
            <person name="Lipovsky A."/>
            <person name="Liu X."/>
            <person name="Liu J."/>
            <person name="Liu S."/>
            <person name="Lokyitsang T."/>
            <person name="Lokyitsang Y."/>
            <person name="Lubonja R."/>
            <person name="Lui A."/>
            <person name="MacDonald P."/>
            <person name="Magnisalis V."/>
            <person name="Maru K."/>
            <person name="Matthews C."/>
            <person name="McCusker W."/>
            <person name="McDonough S."/>
            <person name="Mehta T."/>
            <person name="Meldrim J."/>
            <person name="Meneus L."/>
            <person name="Mihai O."/>
            <person name="Mihalev A."/>
            <person name="Mihova T."/>
            <person name="Mittelman R."/>
            <person name="Mlenga V."/>
            <person name="Montmayeur A."/>
            <person name="Mulrain L."/>
            <person name="Navidi A."/>
            <person name="Naylor J."/>
            <person name="Negash T."/>
            <person name="Nguyen T."/>
            <person name="Nguyen N."/>
            <person name="Nicol R."/>
            <person name="Norbu C."/>
            <person name="Norbu N."/>
            <person name="Novod N."/>
            <person name="O'Neill B."/>
            <person name="Osman S."/>
            <person name="Markiewicz E."/>
            <person name="Oyono O.L."/>
            <person name="Patti C."/>
            <person name="Phunkhang P."/>
            <person name="Pierre F."/>
            <person name="Priest M."/>
            <person name="Raghuraman S."/>
            <person name="Rege F."/>
            <person name="Reyes R."/>
            <person name="Rise C."/>
            <person name="Rogov P."/>
            <person name="Ross K."/>
            <person name="Ryan E."/>
            <person name="Settipalli S."/>
            <person name="Shea T."/>
            <person name="Sherpa N."/>
            <person name="Shi L."/>
            <person name="Shih D."/>
            <person name="Sparrow T."/>
            <person name="Spaulding J."/>
            <person name="Stalker J."/>
            <person name="Stange-Thomann N."/>
            <person name="Stavropoulos S."/>
            <person name="Stone C."/>
            <person name="Strader C."/>
            <person name="Tesfaye S."/>
            <person name="Thomson T."/>
            <person name="Thoulutsang Y."/>
            <person name="Thoulutsang D."/>
            <person name="Topham K."/>
            <person name="Topping I."/>
            <person name="Tsamla T."/>
            <person name="Vassiliev H."/>
            <person name="Vo A."/>
            <person name="Wangchuk T."/>
            <person name="Wangdi T."/>
            <person name="Weiand M."/>
            <person name="Wilkinson J."/>
            <person name="Wilson A."/>
            <person name="Yadav S."/>
            <person name="Young G."/>
            <person name="Yu Q."/>
            <person name="Zembek L."/>
            <person name="Zhong D."/>
            <person name="Zimmer A."/>
            <person name="Zwirko Z."/>
            <person name="Jaffe D.B."/>
            <person name="Alvarez P."/>
            <person name="Brockman W."/>
            <person name="Butler J."/>
            <person name="Chin C."/>
            <person name="Gnerre S."/>
            <person name="Grabherr M."/>
            <person name="Kleber M."/>
            <person name="Mauceli E."/>
            <person name="MacCallum I."/>
        </authorList>
    </citation>
    <scope>NUCLEOTIDE SEQUENCE [LARGE SCALE GENOMIC DNA]</scope>
    <source>
        <strain evidence="1 2">TSC#14021-0224.01</strain>
    </source>
</reference>
<dbReference type="EMBL" id="CH954178">
    <property type="protein sequence ID" value="KQS44376.1"/>
    <property type="molecule type" value="Genomic_DNA"/>
</dbReference>
<accession>A0A0Q5U5Q7</accession>
<evidence type="ECO:0000313" key="1">
    <source>
        <dbReference type="EMBL" id="KQS44376.1"/>
    </source>
</evidence>
<organism evidence="1 2">
    <name type="scientific">Drosophila erecta</name>
    <name type="common">Fruit fly</name>
    <dbReference type="NCBI Taxonomy" id="7220"/>
    <lineage>
        <taxon>Eukaryota</taxon>
        <taxon>Metazoa</taxon>
        <taxon>Ecdysozoa</taxon>
        <taxon>Arthropoda</taxon>
        <taxon>Hexapoda</taxon>
        <taxon>Insecta</taxon>
        <taxon>Pterygota</taxon>
        <taxon>Neoptera</taxon>
        <taxon>Endopterygota</taxon>
        <taxon>Diptera</taxon>
        <taxon>Brachycera</taxon>
        <taxon>Muscomorpha</taxon>
        <taxon>Ephydroidea</taxon>
        <taxon>Drosophilidae</taxon>
        <taxon>Drosophila</taxon>
        <taxon>Sophophora</taxon>
    </lineage>
</organism>
<proteinExistence type="predicted"/>
<keyword evidence="2" id="KW-1185">Reference proteome</keyword>
<sequence>MIWGCTFAGGVGEPVFSDGASKTIEPYQHFCPRLCGHQLGMYIRRRLNCYQRVLSTARNGAIITLTPLEQSSTQAA</sequence>
<protein>
    <submittedName>
        <fullName evidence="1">Uncharacterized protein</fullName>
    </submittedName>
</protein>
<reference evidence="1 2" key="2">
    <citation type="journal article" date="2008" name="Bioinformatics">
        <title>Assembly reconciliation.</title>
        <authorList>
            <person name="Zimin A.V."/>
            <person name="Smith D.R."/>
            <person name="Sutton G."/>
            <person name="Yorke J.A."/>
        </authorList>
    </citation>
    <scope>NUCLEOTIDE SEQUENCE [LARGE SCALE GENOMIC DNA]</scope>
    <source>
        <strain evidence="1 2">TSC#14021-0224.01</strain>
    </source>
</reference>
<name>A0A0Q5U5Q7_DROER</name>
<dbReference type="AlphaFoldDB" id="A0A0Q5U5Q7"/>
<dbReference type="Proteomes" id="UP000008711">
    <property type="component" value="Unassembled WGS sequence"/>
</dbReference>